<keyword evidence="2" id="KW-1185">Reference proteome</keyword>
<dbReference type="SUPFAM" id="SSF55961">
    <property type="entry name" value="Bet v1-like"/>
    <property type="match status" value="1"/>
</dbReference>
<protein>
    <submittedName>
        <fullName evidence="1">SRPBCC family protein</fullName>
    </submittedName>
</protein>
<name>A0A939C043_9ACTN</name>
<dbReference type="EMBL" id="JAERWK010000001">
    <property type="protein sequence ID" value="MBM9465792.1"/>
    <property type="molecule type" value="Genomic_DNA"/>
</dbReference>
<dbReference type="Proteomes" id="UP000663792">
    <property type="component" value="Unassembled WGS sequence"/>
</dbReference>
<dbReference type="InterPro" id="IPR023393">
    <property type="entry name" value="START-like_dom_sf"/>
</dbReference>
<comment type="caution">
    <text evidence="1">The sequence shown here is derived from an EMBL/GenBank/DDBJ whole genome shotgun (WGS) entry which is preliminary data.</text>
</comment>
<evidence type="ECO:0000313" key="2">
    <source>
        <dbReference type="Proteomes" id="UP000663792"/>
    </source>
</evidence>
<proteinExistence type="predicted"/>
<organism evidence="1 2">
    <name type="scientific">Nakamurella leprariae</name>
    <dbReference type="NCBI Taxonomy" id="2803911"/>
    <lineage>
        <taxon>Bacteria</taxon>
        <taxon>Bacillati</taxon>
        <taxon>Actinomycetota</taxon>
        <taxon>Actinomycetes</taxon>
        <taxon>Nakamurellales</taxon>
        <taxon>Nakamurellaceae</taxon>
        <taxon>Nakamurella</taxon>
    </lineage>
</organism>
<dbReference type="RefSeq" id="WP_205258742.1">
    <property type="nucleotide sequence ID" value="NZ_JAERWK010000001.1"/>
</dbReference>
<dbReference type="Gene3D" id="3.30.530.20">
    <property type="match status" value="1"/>
</dbReference>
<sequence length="166" mass="17791">MTVTVSASKVLRASADQVFTAVTDLARQERWMVATRLYELTAPAPSPQVGARLAAFTGVAGVGFLDVMTVTEYDPPRRWVTAHEADFVRGVGIFEIDAARDDSCRVTWTEHLDLPFGLVGRLGWPLVRPVARVGLQVSLRRLAVQLRADAAAATTGTTAVTGGGRA</sequence>
<accession>A0A939C043</accession>
<dbReference type="InterPro" id="IPR019587">
    <property type="entry name" value="Polyketide_cyclase/dehydratase"/>
</dbReference>
<dbReference type="Pfam" id="PF10604">
    <property type="entry name" value="Polyketide_cyc2"/>
    <property type="match status" value="1"/>
</dbReference>
<gene>
    <name evidence="1" type="ORF">JL106_00690</name>
</gene>
<dbReference type="AlphaFoldDB" id="A0A939C043"/>
<evidence type="ECO:0000313" key="1">
    <source>
        <dbReference type="EMBL" id="MBM9465792.1"/>
    </source>
</evidence>
<reference evidence="1" key="1">
    <citation type="submission" date="2021-01" db="EMBL/GenBank/DDBJ databases">
        <title>YIM 132084 draft genome.</title>
        <authorList>
            <person name="An D."/>
        </authorList>
    </citation>
    <scope>NUCLEOTIDE SEQUENCE</scope>
    <source>
        <strain evidence="1">YIM 132084</strain>
    </source>
</reference>